<dbReference type="STRING" id="7918.ENSLOCP00000020231"/>
<dbReference type="Pfam" id="PF03372">
    <property type="entry name" value="Exo_endo_phos"/>
    <property type="match status" value="1"/>
</dbReference>
<dbReference type="HOGENOM" id="CLU_000680_8_1_1"/>
<dbReference type="PANTHER" id="PTHR23227">
    <property type="entry name" value="BUCENTAUR RELATED"/>
    <property type="match status" value="1"/>
</dbReference>
<reference evidence="2" key="3">
    <citation type="submission" date="2025-09" db="UniProtKB">
        <authorList>
            <consortium name="Ensembl"/>
        </authorList>
    </citation>
    <scope>IDENTIFICATION</scope>
</reference>
<organism evidence="2 3">
    <name type="scientific">Lepisosteus oculatus</name>
    <name type="common">Spotted gar</name>
    <dbReference type="NCBI Taxonomy" id="7918"/>
    <lineage>
        <taxon>Eukaryota</taxon>
        <taxon>Metazoa</taxon>
        <taxon>Chordata</taxon>
        <taxon>Craniata</taxon>
        <taxon>Vertebrata</taxon>
        <taxon>Euteleostomi</taxon>
        <taxon>Actinopterygii</taxon>
        <taxon>Neopterygii</taxon>
        <taxon>Holostei</taxon>
        <taxon>Semionotiformes</taxon>
        <taxon>Lepisosteidae</taxon>
        <taxon>Lepisosteus</taxon>
    </lineage>
</organism>
<dbReference type="Proteomes" id="UP000018468">
    <property type="component" value="Linkage group LG1"/>
</dbReference>
<dbReference type="Gene3D" id="3.60.10.10">
    <property type="entry name" value="Endonuclease/exonuclease/phosphatase"/>
    <property type="match status" value="1"/>
</dbReference>
<dbReference type="GO" id="GO:0003824">
    <property type="term" value="F:catalytic activity"/>
    <property type="evidence" value="ECO:0007669"/>
    <property type="project" value="InterPro"/>
</dbReference>
<dbReference type="InterPro" id="IPR036691">
    <property type="entry name" value="Endo/exonu/phosph_ase_sf"/>
</dbReference>
<sequence>TVGKTVEWGLQKRNKVKGPGRNVKSMRVGSWNVGTMTGRGRELVETMARRKVEILCVQETKWKGNSSRHLGEGYKIVYSGKSTKMNGVGVIVCKDLADKIVRVVRHSYRSINVQVAFESGLWNIISVYAPQVGRPQEEKDSFLEDLEEVVSRIPGNEMVVIGGDFNAHLGEKCPDYPDEHGQRGLGRRKALETLEALELFAVNTGFTKNYEQKVTYRSGGHDTQIDYILVRRIDRAKVQDVKVLPYEAVTRQHRLLVMDITISKERRIKQIKHPARTKLWKLRENKEMSHILEEAATRVCGKTRGGRLRENEEWWWDMEVQETLKEKKKALKDGTGEFQKYKRLKKVGKRSVSRAKERAWKEWYEKLETKERTK</sequence>
<dbReference type="InterPro" id="IPR005135">
    <property type="entry name" value="Endo/exonuclease/phosphatase"/>
</dbReference>
<dbReference type="GeneTree" id="ENSGT00740000115773"/>
<dbReference type="InParanoid" id="W5NHX2"/>
<dbReference type="InterPro" id="IPR027124">
    <property type="entry name" value="Swc5/CFDP1/2"/>
</dbReference>
<dbReference type="SUPFAM" id="SSF56219">
    <property type="entry name" value="DNase I-like"/>
    <property type="match status" value="1"/>
</dbReference>
<dbReference type="OMA" id="RENEEWW"/>
<proteinExistence type="predicted"/>
<protein>
    <recommendedName>
        <fullName evidence="1">Endonuclease/exonuclease/phosphatase domain-containing protein</fullName>
    </recommendedName>
</protein>
<dbReference type="AlphaFoldDB" id="W5NHX2"/>
<accession>W5NHX2</accession>
<keyword evidence="3" id="KW-1185">Reference proteome</keyword>
<feature type="domain" description="Endonuclease/exonuclease/phosphatase" evidence="1">
    <location>
        <begin position="29"/>
        <end position="238"/>
    </location>
</feature>
<dbReference type="Ensembl" id="ENSLOCT00000020265.1">
    <property type="protein sequence ID" value="ENSLOCP00000020231.1"/>
    <property type="gene ID" value="ENSLOCG00000016382.1"/>
</dbReference>
<reference evidence="3" key="1">
    <citation type="submission" date="2011-12" db="EMBL/GenBank/DDBJ databases">
        <title>The Draft Genome of Lepisosteus oculatus.</title>
        <authorList>
            <consortium name="The Broad Institute Genome Assembly &amp; Analysis Group"/>
            <consortium name="Computational R&amp;D Group"/>
            <consortium name="and Sequencing Platform"/>
            <person name="Di Palma F."/>
            <person name="Alfoldi J."/>
            <person name="Johnson J."/>
            <person name="Berlin A."/>
            <person name="Gnerre S."/>
            <person name="Jaffe D."/>
            <person name="MacCallum I."/>
            <person name="Young S."/>
            <person name="Walker B.J."/>
            <person name="Lander E.S."/>
            <person name="Lindblad-Toh K."/>
        </authorList>
    </citation>
    <scope>NUCLEOTIDE SEQUENCE [LARGE SCALE GENOMIC DNA]</scope>
</reference>
<evidence type="ECO:0000313" key="2">
    <source>
        <dbReference type="Ensembl" id="ENSLOCP00000020231.1"/>
    </source>
</evidence>
<dbReference type="CDD" id="cd09076">
    <property type="entry name" value="L1-EN"/>
    <property type="match status" value="1"/>
</dbReference>
<evidence type="ECO:0000259" key="1">
    <source>
        <dbReference type="Pfam" id="PF03372"/>
    </source>
</evidence>
<name>W5NHX2_LEPOC</name>
<evidence type="ECO:0000313" key="3">
    <source>
        <dbReference type="Proteomes" id="UP000018468"/>
    </source>
</evidence>
<dbReference type="EMBL" id="AHAT01008915">
    <property type="status" value="NOT_ANNOTATED_CDS"/>
    <property type="molecule type" value="Genomic_DNA"/>
</dbReference>
<dbReference type="PANTHER" id="PTHR23227:SF83">
    <property type="entry name" value="ENDONUCLEASE_EXONUCLEASE_PHOSPHATASE DOMAIN-CONTAINING PROTEIN"/>
    <property type="match status" value="1"/>
</dbReference>
<dbReference type="eggNOG" id="KOG1075">
    <property type="taxonomic scope" value="Eukaryota"/>
</dbReference>
<reference evidence="2" key="2">
    <citation type="submission" date="2025-08" db="UniProtKB">
        <authorList>
            <consortium name="Ensembl"/>
        </authorList>
    </citation>
    <scope>IDENTIFICATION</scope>
</reference>